<organism evidence="1">
    <name type="scientific">bioreactor metagenome</name>
    <dbReference type="NCBI Taxonomy" id="1076179"/>
    <lineage>
        <taxon>unclassified sequences</taxon>
        <taxon>metagenomes</taxon>
        <taxon>ecological metagenomes</taxon>
    </lineage>
</organism>
<sequence>MSQFVDGAAPFLGSVAGVGGPALEMDLQFFDAFPFLDHRTVR</sequence>
<protein>
    <submittedName>
        <fullName evidence="1">Uncharacterized protein</fullName>
    </submittedName>
</protein>
<dbReference type="AlphaFoldDB" id="A0A645F5W5"/>
<proteinExistence type="predicted"/>
<evidence type="ECO:0000313" key="1">
    <source>
        <dbReference type="EMBL" id="MPN08819.1"/>
    </source>
</evidence>
<reference evidence="1" key="1">
    <citation type="submission" date="2019-08" db="EMBL/GenBank/DDBJ databases">
        <authorList>
            <person name="Kucharzyk K."/>
            <person name="Murdoch R.W."/>
            <person name="Higgins S."/>
            <person name="Loffler F."/>
        </authorList>
    </citation>
    <scope>NUCLEOTIDE SEQUENCE</scope>
</reference>
<name>A0A645F5W5_9ZZZZ</name>
<accession>A0A645F5W5</accession>
<dbReference type="EMBL" id="VSSQ01054905">
    <property type="protein sequence ID" value="MPN08819.1"/>
    <property type="molecule type" value="Genomic_DNA"/>
</dbReference>
<gene>
    <name evidence="1" type="ORF">SDC9_156104</name>
</gene>
<comment type="caution">
    <text evidence="1">The sequence shown here is derived from an EMBL/GenBank/DDBJ whole genome shotgun (WGS) entry which is preliminary data.</text>
</comment>